<dbReference type="Proteomes" id="UP001190700">
    <property type="component" value="Unassembled WGS sequence"/>
</dbReference>
<keyword evidence="2" id="KW-0732">Signal</keyword>
<reference evidence="3 4" key="1">
    <citation type="journal article" date="2015" name="Genome Biol. Evol.">
        <title>Comparative Genomics of a Bacterivorous Green Alga Reveals Evolutionary Causalities and Consequences of Phago-Mixotrophic Mode of Nutrition.</title>
        <authorList>
            <person name="Burns J.A."/>
            <person name="Paasch A."/>
            <person name="Narechania A."/>
            <person name="Kim E."/>
        </authorList>
    </citation>
    <scope>NUCLEOTIDE SEQUENCE [LARGE SCALE GENOMIC DNA]</scope>
    <source>
        <strain evidence="3 4">PLY_AMNH</strain>
    </source>
</reference>
<keyword evidence="4" id="KW-1185">Reference proteome</keyword>
<gene>
    <name evidence="3" type="ORF">CYMTET_30579</name>
</gene>
<evidence type="ECO:0000313" key="4">
    <source>
        <dbReference type="Proteomes" id="UP001190700"/>
    </source>
</evidence>
<feature type="chain" id="PRO_5042122075" description="NHL repeat-containing protein" evidence="2">
    <location>
        <begin position="25"/>
        <end position="204"/>
    </location>
</feature>
<dbReference type="Pfam" id="PF01436">
    <property type="entry name" value="NHL"/>
    <property type="match status" value="1"/>
</dbReference>
<dbReference type="InterPro" id="IPR001258">
    <property type="entry name" value="NHL_repeat"/>
</dbReference>
<comment type="caution">
    <text evidence="3">The sequence shown here is derived from an EMBL/GenBank/DDBJ whole genome shotgun (WGS) entry which is preliminary data.</text>
</comment>
<dbReference type="EMBL" id="LGRX02017683">
    <property type="protein sequence ID" value="KAK3260462.1"/>
    <property type="molecule type" value="Genomic_DNA"/>
</dbReference>
<feature type="signal peptide" evidence="2">
    <location>
        <begin position="1"/>
        <end position="24"/>
    </location>
</feature>
<feature type="non-terminal residue" evidence="3">
    <location>
        <position position="204"/>
    </location>
</feature>
<dbReference type="PANTHER" id="PTHR46388:SF2">
    <property type="entry name" value="NHL REPEAT-CONTAINING PROTEIN 2"/>
    <property type="match status" value="1"/>
</dbReference>
<dbReference type="Gene3D" id="2.120.10.30">
    <property type="entry name" value="TolB, C-terminal domain"/>
    <property type="match status" value="2"/>
</dbReference>
<sequence>MGISIKFVAYTLALFHSLPNEVDSRSIPGVVSTVVGSASGVAGMVDGTGTVARLHRPQGIVVSADGMVAYIADTNNHRIRRMNIPPGGGEDGIISTIAGNGEEGSDDGTGSVATFYDPIGIALSPAEDLLYVAEVYTHVIRSVVVASGFVDTVAGQQGVDGAMDGTGTLAQFYSPFGVVTSKLGDALYIADTLNDKIRRMELSS</sequence>
<evidence type="ECO:0000313" key="3">
    <source>
        <dbReference type="EMBL" id="KAK3260462.1"/>
    </source>
</evidence>
<protein>
    <recommendedName>
        <fullName evidence="5">NHL repeat-containing protein</fullName>
    </recommendedName>
</protein>
<dbReference type="InterPro" id="IPR011042">
    <property type="entry name" value="6-blade_b-propeller_TolB-like"/>
</dbReference>
<evidence type="ECO:0000256" key="1">
    <source>
        <dbReference type="ARBA" id="ARBA00022737"/>
    </source>
</evidence>
<accession>A0AAE0KTS8</accession>
<dbReference type="SUPFAM" id="SSF63829">
    <property type="entry name" value="Calcium-dependent phosphotriesterase"/>
    <property type="match status" value="1"/>
</dbReference>
<dbReference type="PANTHER" id="PTHR46388">
    <property type="entry name" value="NHL REPEAT-CONTAINING PROTEIN 2"/>
    <property type="match status" value="1"/>
</dbReference>
<evidence type="ECO:0008006" key="5">
    <source>
        <dbReference type="Google" id="ProtNLM"/>
    </source>
</evidence>
<proteinExistence type="predicted"/>
<evidence type="ECO:0000256" key="2">
    <source>
        <dbReference type="SAM" id="SignalP"/>
    </source>
</evidence>
<dbReference type="AlphaFoldDB" id="A0AAE0KTS8"/>
<keyword evidence="1" id="KW-0677">Repeat</keyword>
<name>A0AAE0KTS8_9CHLO</name>
<organism evidence="3 4">
    <name type="scientific">Cymbomonas tetramitiformis</name>
    <dbReference type="NCBI Taxonomy" id="36881"/>
    <lineage>
        <taxon>Eukaryota</taxon>
        <taxon>Viridiplantae</taxon>
        <taxon>Chlorophyta</taxon>
        <taxon>Pyramimonadophyceae</taxon>
        <taxon>Pyramimonadales</taxon>
        <taxon>Pyramimonadaceae</taxon>
        <taxon>Cymbomonas</taxon>
    </lineage>
</organism>